<feature type="compositionally biased region" description="Acidic residues" evidence="1">
    <location>
        <begin position="98"/>
        <end position="113"/>
    </location>
</feature>
<feature type="compositionally biased region" description="Polar residues" evidence="1">
    <location>
        <begin position="50"/>
        <end position="67"/>
    </location>
</feature>
<proteinExistence type="predicted"/>
<feature type="region of interest" description="Disordered" evidence="1">
    <location>
        <begin position="1"/>
        <end position="70"/>
    </location>
</feature>
<reference evidence="2 3" key="1">
    <citation type="journal article" date="2024" name="Nat. Commun.">
        <title>Phylogenomics reveals the evolutionary origins of lichenization in chlorophyte algae.</title>
        <authorList>
            <person name="Puginier C."/>
            <person name="Libourel C."/>
            <person name="Otte J."/>
            <person name="Skaloud P."/>
            <person name="Haon M."/>
            <person name="Grisel S."/>
            <person name="Petersen M."/>
            <person name="Berrin J.G."/>
            <person name="Delaux P.M."/>
            <person name="Dal Grande F."/>
            <person name="Keller J."/>
        </authorList>
    </citation>
    <scope>NUCLEOTIDE SEQUENCE [LARGE SCALE GENOMIC DNA]</scope>
    <source>
        <strain evidence="2 3">SAG 245.80</strain>
    </source>
</reference>
<keyword evidence="3" id="KW-1185">Reference proteome</keyword>
<evidence type="ECO:0000313" key="3">
    <source>
        <dbReference type="Proteomes" id="UP001445335"/>
    </source>
</evidence>
<dbReference type="EMBL" id="JALJOU010000082">
    <property type="protein sequence ID" value="KAK9822871.1"/>
    <property type="molecule type" value="Genomic_DNA"/>
</dbReference>
<dbReference type="Proteomes" id="UP001445335">
    <property type="component" value="Unassembled WGS sequence"/>
</dbReference>
<feature type="region of interest" description="Disordered" evidence="1">
    <location>
        <begin position="89"/>
        <end position="113"/>
    </location>
</feature>
<organism evidence="2 3">
    <name type="scientific">Elliptochloris bilobata</name>
    <dbReference type="NCBI Taxonomy" id="381761"/>
    <lineage>
        <taxon>Eukaryota</taxon>
        <taxon>Viridiplantae</taxon>
        <taxon>Chlorophyta</taxon>
        <taxon>core chlorophytes</taxon>
        <taxon>Trebouxiophyceae</taxon>
        <taxon>Trebouxiophyceae incertae sedis</taxon>
        <taxon>Elliptochloris clade</taxon>
        <taxon>Elliptochloris</taxon>
    </lineage>
</organism>
<gene>
    <name evidence="2" type="ORF">WJX81_007944</name>
</gene>
<dbReference type="AlphaFoldDB" id="A0AAW1QN18"/>
<accession>A0AAW1QN18</accession>
<protein>
    <submittedName>
        <fullName evidence="2">Uncharacterized protein</fullName>
    </submittedName>
</protein>
<evidence type="ECO:0000313" key="2">
    <source>
        <dbReference type="EMBL" id="KAK9822871.1"/>
    </source>
</evidence>
<sequence>MDAVGRGANTTDITTDAEIARSAARNTPNGGHRELQRVPPDGALDAACPQASSSNGTALQESGQQTKVPDISLAEADRLAAEIEEARKQRLAYRPAEEPGDIEPGSEVDALDE</sequence>
<evidence type="ECO:0000256" key="1">
    <source>
        <dbReference type="SAM" id="MobiDB-lite"/>
    </source>
</evidence>
<name>A0AAW1QN18_9CHLO</name>
<comment type="caution">
    <text evidence="2">The sequence shown here is derived from an EMBL/GenBank/DDBJ whole genome shotgun (WGS) entry which is preliminary data.</text>
</comment>